<dbReference type="CDD" id="cd01130">
    <property type="entry name" value="VirB11-like_ATPase"/>
    <property type="match status" value="1"/>
</dbReference>
<proteinExistence type="inferred from homology"/>
<dbReference type="Proteomes" id="UP000281708">
    <property type="component" value="Unassembled WGS sequence"/>
</dbReference>
<dbReference type="EMBL" id="RDBE01000010">
    <property type="protein sequence ID" value="RLV48460.1"/>
    <property type="molecule type" value="Genomic_DNA"/>
</dbReference>
<organism evidence="4 5">
    <name type="scientific">Nocardioides mangrovicus</name>
    <dbReference type="NCBI Taxonomy" id="2478913"/>
    <lineage>
        <taxon>Bacteria</taxon>
        <taxon>Bacillati</taxon>
        <taxon>Actinomycetota</taxon>
        <taxon>Actinomycetes</taxon>
        <taxon>Propionibacteriales</taxon>
        <taxon>Nocardioidaceae</taxon>
        <taxon>Nocardioides</taxon>
    </lineage>
</organism>
<feature type="domain" description="Bacterial type II secretion system protein E" evidence="3">
    <location>
        <begin position="151"/>
        <end position="423"/>
    </location>
</feature>
<evidence type="ECO:0000259" key="3">
    <source>
        <dbReference type="Pfam" id="PF00437"/>
    </source>
</evidence>
<dbReference type="InterPro" id="IPR050921">
    <property type="entry name" value="T4SS_GSP_E_ATPase"/>
</dbReference>
<dbReference type="SUPFAM" id="SSF52540">
    <property type="entry name" value="P-loop containing nucleoside triphosphate hydrolases"/>
    <property type="match status" value="1"/>
</dbReference>
<feature type="compositionally biased region" description="Gly residues" evidence="2">
    <location>
        <begin position="46"/>
        <end position="61"/>
    </location>
</feature>
<name>A0A3L8NZ64_9ACTN</name>
<accession>A0A3L8NZ64</accession>
<protein>
    <submittedName>
        <fullName evidence="4">TadA family conjugal transfer-associated ATPase</fullName>
    </submittedName>
</protein>
<dbReference type="InterPro" id="IPR027417">
    <property type="entry name" value="P-loop_NTPase"/>
</dbReference>
<evidence type="ECO:0000256" key="1">
    <source>
        <dbReference type="ARBA" id="ARBA00006611"/>
    </source>
</evidence>
<dbReference type="Gene3D" id="3.40.50.300">
    <property type="entry name" value="P-loop containing nucleotide triphosphate hydrolases"/>
    <property type="match status" value="1"/>
</dbReference>
<dbReference type="GO" id="GO:0016887">
    <property type="term" value="F:ATP hydrolysis activity"/>
    <property type="evidence" value="ECO:0007669"/>
    <property type="project" value="InterPro"/>
</dbReference>
<dbReference type="InterPro" id="IPR001482">
    <property type="entry name" value="T2SS/T4SS_dom"/>
</dbReference>
<comment type="similarity">
    <text evidence="1">Belongs to the GSP E family.</text>
</comment>
<evidence type="ECO:0000256" key="2">
    <source>
        <dbReference type="SAM" id="MobiDB-lite"/>
    </source>
</evidence>
<evidence type="ECO:0000313" key="4">
    <source>
        <dbReference type="EMBL" id="RLV48460.1"/>
    </source>
</evidence>
<sequence>MDAHRGGGGRAGGRPVGGSGGASAPGGARGRGARTGGAGPRLRAATGGGDPTPARPGGGAGPRRRPAARPPRVGRTRGARRGRPAGTRHSGRGGVTAPAVAVVDQVRDLLARDGQALSPAAVAGALRRAGRPVGDTFVLAVHDVLQRDVVGAGPLEPLLRTPGATDVLVNGPDAVYLDRGAGLELTDVRFPDEAAVRRLAQRLAAVGGRRLDDATPHVDLRLPDGTRLHAVLAPVARPGTVVSLRVPRAQVFTLAELVAAGSVPAAGADLLRRIVERRLAFLVSGGTGSGKTTLLNALLSLVDPAERIVLVEDASELRPEHPHVVGLEARPPNLEGAGEVTVRTLVRQALRMRPDRLVLGEARGAEVTDLLAAMNTGHEGGCATIHANSAADVPSRVEALALATGMSQAAVHSQLASALDLVVHVGRGADGRRRVQEIGQVVRRDGRVEVRPAYVFETDRVRAVDPGAGPAPARVLVP</sequence>
<feature type="compositionally biased region" description="Gly residues" evidence="2">
    <location>
        <begin position="1"/>
        <end position="39"/>
    </location>
</feature>
<dbReference type="PANTHER" id="PTHR30486">
    <property type="entry name" value="TWITCHING MOTILITY PROTEIN PILT"/>
    <property type="match status" value="1"/>
</dbReference>
<dbReference type="InterPro" id="IPR022399">
    <property type="entry name" value="TadA-like_ATPase"/>
</dbReference>
<keyword evidence="5" id="KW-1185">Reference proteome</keyword>
<dbReference type="Gene3D" id="3.30.450.380">
    <property type="match status" value="1"/>
</dbReference>
<reference evidence="4 5" key="1">
    <citation type="submission" date="2018-10" db="EMBL/GenBank/DDBJ databases">
        <title>Marmoricola sp. 4Q3S-7 whole genome shotgun sequence.</title>
        <authorList>
            <person name="Li F."/>
        </authorList>
    </citation>
    <scope>NUCLEOTIDE SEQUENCE [LARGE SCALE GENOMIC DNA]</scope>
    <source>
        <strain evidence="4 5">4Q3S-7</strain>
    </source>
</reference>
<dbReference type="Pfam" id="PF00437">
    <property type="entry name" value="T2SSE"/>
    <property type="match status" value="1"/>
</dbReference>
<gene>
    <name evidence="4" type="ORF">D9V37_19735</name>
</gene>
<evidence type="ECO:0000313" key="5">
    <source>
        <dbReference type="Proteomes" id="UP000281708"/>
    </source>
</evidence>
<dbReference type="OrthoDB" id="9810761at2"/>
<dbReference type="AlphaFoldDB" id="A0A3L8NZ64"/>
<feature type="region of interest" description="Disordered" evidence="2">
    <location>
        <begin position="1"/>
        <end position="96"/>
    </location>
</feature>
<dbReference type="PANTHER" id="PTHR30486:SF6">
    <property type="entry name" value="TYPE IV PILUS RETRACTATION ATPASE PILT"/>
    <property type="match status" value="1"/>
</dbReference>
<comment type="caution">
    <text evidence="4">The sequence shown here is derived from an EMBL/GenBank/DDBJ whole genome shotgun (WGS) entry which is preliminary data.</text>
</comment>
<dbReference type="NCBIfam" id="TIGR03819">
    <property type="entry name" value="heli_sec_ATPase"/>
    <property type="match status" value="1"/>
</dbReference>
<feature type="compositionally biased region" description="Basic residues" evidence="2">
    <location>
        <begin position="62"/>
        <end position="83"/>
    </location>
</feature>